<evidence type="ECO:0000256" key="9">
    <source>
        <dbReference type="ARBA" id="ARBA00023328"/>
    </source>
</evidence>
<evidence type="ECO:0000313" key="11">
    <source>
        <dbReference type="EMBL" id="KAK5116451.1"/>
    </source>
</evidence>
<dbReference type="EMBL" id="JAVRRL010000008">
    <property type="protein sequence ID" value="KAK5116451.1"/>
    <property type="molecule type" value="Genomic_DNA"/>
</dbReference>
<comment type="similarity">
    <text evidence="2">Belongs to the mis12 family.</text>
</comment>
<keyword evidence="3" id="KW-0158">Chromosome</keyword>
<evidence type="ECO:0000256" key="7">
    <source>
        <dbReference type="ARBA" id="ARBA00023054"/>
    </source>
</evidence>
<evidence type="ECO:0008006" key="13">
    <source>
        <dbReference type="Google" id="ProtNLM"/>
    </source>
</evidence>
<protein>
    <recommendedName>
        <fullName evidence="13">Kinetochore-associated protein MTW1</fullName>
    </recommendedName>
</protein>
<dbReference type="GO" id="GO:0051382">
    <property type="term" value="P:kinetochore assembly"/>
    <property type="evidence" value="ECO:0007669"/>
    <property type="project" value="TreeGrafter"/>
</dbReference>
<evidence type="ECO:0000256" key="1">
    <source>
        <dbReference type="ARBA" id="ARBA00004629"/>
    </source>
</evidence>
<comment type="subcellular location">
    <subcellularLocation>
        <location evidence="1">Chromosome</location>
        <location evidence="1">Centromere</location>
        <location evidence="1">Kinetochore</location>
    </subcellularLocation>
</comment>
<keyword evidence="7" id="KW-0175">Coiled coil</keyword>
<reference evidence="11" key="1">
    <citation type="submission" date="2023-08" db="EMBL/GenBank/DDBJ databases">
        <title>Black Yeasts Isolated from many extreme environments.</title>
        <authorList>
            <person name="Coleine C."/>
            <person name="Stajich J.E."/>
            <person name="Selbmann L."/>
        </authorList>
    </citation>
    <scope>NUCLEOTIDE SEQUENCE</scope>
    <source>
        <strain evidence="11">CCFEE 5401</strain>
    </source>
</reference>
<keyword evidence="8" id="KW-0131">Cell cycle</keyword>
<evidence type="ECO:0000256" key="6">
    <source>
        <dbReference type="ARBA" id="ARBA00022838"/>
    </source>
</evidence>
<evidence type="ECO:0000256" key="5">
    <source>
        <dbReference type="ARBA" id="ARBA00022776"/>
    </source>
</evidence>
<sequence>MDTLNDTRCAGEHYETQPPTLLDDIINNVNELVFRAVNAIEEGLNAISPESLGFRLDAAQLQACDNEESKHDALEELKQTELGNGCVQLESLLNSTVDRDFDKFEIYTLRNIIALGHEDEAKDLANWIQLEHYKHLNVAQTQDTPTPEEVQLQRRKLHETQKLNAMLRAEEVKNAAILAQLHALLGTKSSQQQGDTSTSPLALLQTVQPSAQNVEYTLTHLPALRTLIAQLKASLPTLPNARNTPQDTESQDAKRRQYLDTQSRRAVQRKGVEKAADEHSVGSGAGRRVGRDEVEGVEAVVQALGGAVRGRDDVLMEE</sequence>
<evidence type="ECO:0000256" key="8">
    <source>
        <dbReference type="ARBA" id="ARBA00023306"/>
    </source>
</evidence>
<organism evidence="11 12">
    <name type="scientific">Meristemomyces frigidus</name>
    <dbReference type="NCBI Taxonomy" id="1508187"/>
    <lineage>
        <taxon>Eukaryota</taxon>
        <taxon>Fungi</taxon>
        <taxon>Dikarya</taxon>
        <taxon>Ascomycota</taxon>
        <taxon>Pezizomycotina</taxon>
        <taxon>Dothideomycetes</taxon>
        <taxon>Dothideomycetidae</taxon>
        <taxon>Mycosphaerellales</taxon>
        <taxon>Teratosphaeriaceae</taxon>
        <taxon>Meristemomyces</taxon>
    </lineage>
</organism>
<evidence type="ECO:0000256" key="3">
    <source>
        <dbReference type="ARBA" id="ARBA00022454"/>
    </source>
</evidence>
<proteinExistence type="inferred from homology"/>
<evidence type="ECO:0000256" key="10">
    <source>
        <dbReference type="SAM" id="MobiDB-lite"/>
    </source>
</evidence>
<dbReference type="Proteomes" id="UP001310890">
    <property type="component" value="Unassembled WGS sequence"/>
</dbReference>
<feature type="region of interest" description="Disordered" evidence="10">
    <location>
        <begin position="237"/>
        <end position="294"/>
    </location>
</feature>
<dbReference type="PANTHER" id="PTHR14527">
    <property type="entry name" value="PROTEIN MIS12 HOMOLOG"/>
    <property type="match status" value="1"/>
</dbReference>
<keyword evidence="4" id="KW-0132">Cell division</keyword>
<comment type="caution">
    <text evidence="11">The sequence shown here is derived from an EMBL/GenBank/DDBJ whole genome shotgun (WGS) entry which is preliminary data.</text>
</comment>
<dbReference type="PANTHER" id="PTHR14527:SF2">
    <property type="entry name" value="PROTEIN MIS12 HOMOLOG"/>
    <property type="match status" value="1"/>
</dbReference>
<dbReference type="GO" id="GO:0000070">
    <property type="term" value="P:mitotic sister chromatid segregation"/>
    <property type="evidence" value="ECO:0007669"/>
    <property type="project" value="TreeGrafter"/>
</dbReference>
<keyword evidence="9" id="KW-0137">Centromere</keyword>
<dbReference type="InterPro" id="IPR008685">
    <property type="entry name" value="Centromere_Mis12"/>
</dbReference>
<evidence type="ECO:0000256" key="4">
    <source>
        <dbReference type="ARBA" id="ARBA00022618"/>
    </source>
</evidence>
<gene>
    <name evidence="11" type="ORF">LTR62_007999</name>
</gene>
<evidence type="ECO:0000256" key="2">
    <source>
        <dbReference type="ARBA" id="ARBA00008643"/>
    </source>
</evidence>
<feature type="compositionally biased region" description="Basic and acidic residues" evidence="10">
    <location>
        <begin position="270"/>
        <end position="280"/>
    </location>
</feature>
<name>A0AAN7TI45_9PEZI</name>
<dbReference type="GO" id="GO:0051301">
    <property type="term" value="P:cell division"/>
    <property type="evidence" value="ECO:0007669"/>
    <property type="project" value="UniProtKB-KW"/>
</dbReference>
<evidence type="ECO:0000313" key="12">
    <source>
        <dbReference type="Proteomes" id="UP001310890"/>
    </source>
</evidence>
<dbReference type="Pfam" id="PF05859">
    <property type="entry name" value="Mis12"/>
    <property type="match status" value="1"/>
</dbReference>
<dbReference type="AlphaFoldDB" id="A0AAN7TI45"/>
<keyword evidence="5" id="KW-0498">Mitosis</keyword>
<keyword evidence="6" id="KW-0995">Kinetochore</keyword>
<dbReference type="GO" id="GO:0005634">
    <property type="term" value="C:nucleus"/>
    <property type="evidence" value="ECO:0007669"/>
    <property type="project" value="InterPro"/>
</dbReference>
<accession>A0AAN7TI45</accession>
<dbReference type="GO" id="GO:0000444">
    <property type="term" value="C:MIS12/MIND type complex"/>
    <property type="evidence" value="ECO:0007669"/>
    <property type="project" value="TreeGrafter"/>
</dbReference>